<dbReference type="AlphaFoldDB" id="A0A9Q1GHK9"/>
<evidence type="ECO:0000313" key="12">
    <source>
        <dbReference type="EMBL" id="KAJ8420806.1"/>
    </source>
</evidence>
<evidence type="ECO:0000256" key="9">
    <source>
        <dbReference type="ARBA" id="ARBA00023212"/>
    </source>
</evidence>
<keyword evidence="8" id="KW-0653">Protein transport</keyword>
<keyword evidence="6" id="KW-0493">Microtubule</keyword>
<evidence type="ECO:0000256" key="8">
    <source>
        <dbReference type="ARBA" id="ARBA00022927"/>
    </source>
</evidence>
<dbReference type="InterPro" id="IPR037177">
    <property type="entry name" value="DLC_sf"/>
</dbReference>
<dbReference type="GO" id="GO:0005634">
    <property type="term" value="C:nucleus"/>
    <property type="evidence" value="ECO:0007669"/>
    <property type="project" value="UniProtKB-SubCell"/>
</dbReference>
<evidence type="ECO:0000256" key="6">
    <source>
        <dbReference type="ARBA" id="ARBA00022701"/>
    </source>
</evidence>
<proteinExistence type="predicted"/>
<sequence length="182" mass="19956">MSDDSKKGPPGALAGKPSSDDRKSSPASSGKRVVIKSADMSDDMQKEAVDTAIAAFEKHSVEKDVAERIKKEFDKKYGATWHCIVGRNFDSSQFQEEELAQVFGIGIKIGNGPYWKQVHSIRTTLRTGPMGPQFSGIGIWQPNGTFCSGLRAWEGEGVRVLVQPWDLKDKEPRIAKSACALE</sequence>
<accession>A0A9Q1GHK9</accession>
<keyword evidence="7" id="KW-0509">mRNA transport</keyword>
<dbReference type="FunFam" id="3.30.740.10:FF:000005">
    <property type="entry name" value="Dynein light chain"/>
    <property type="match status" value="1"/>
</dbReference>
<feature type="region of interest" description="Disordered" evidence="11">
    <location>
        <begin position="1"/>
        <end position="41"/>
    </location>
</feature>
<evidence type="ECO:0000256" key="2">
    <source>
        <dbReference type="ARBA" id="ARBA00004245"/>
    </source>
</evidence>
<comment type="subcellular location">
    <subcellularLocation>
        <location evidence="2">Cytoplasm</location>
        <location evidence="2">Cytoskeleton</location>
    </subcellularLocation>
    <subcellularLocation>
        <location evidence="1">Nucleus</location>
    </subcellularLocation>
</comment>
<evidence type="ECO:0000313" key="13">
    <source>
        <dbReference type="Proteomes" id="UP001153076"/>
    </source>
</evidence>
<gene>
    <name evidence="12" type="ORF">Cgig2_021078</name>
</gene>
<dbReference type="CDD" id="cd21452">
    <property type="entry name" value="DLC-like_DYNLL1_DYNLL2"/>
    <property type="match status" value="1"/>
</dbReference>
<comment type="caution">
    <text evidence="12">The sequence shown here is derived from an EMBL/GenBank/DDBJ whole genome shotgun (WGS) entry which is preliminary data.</text>
</comment>
<dbReference type="PANTHER" id="PTHR11886">
    <property type="entry name" value="DYNEIN LIGHT CHAIN"/>
    <property type="match status" value="1"/>
</dbReference>
<dbReference type="Pfam" id="PF01221">
    <property type="entry name" value="Dynein_light"/>
    <property type="match status" value="1"/>
</dbReference>
<dbReference type="GO" id="GO:0005874">
    <property type="term" value="C:microtubule"/>
    <property type="evidence" value="ECO:0007669"/>
    <property type="project" value="UniProtKB-KW"/>
</dbReference>
<dbReference type="Gene3D" id="3.30.740.10">
    <property type="entry name" value="Protein Inhibitor Of Neuronal Nitric Oxide Synthase"/>
    <property type="match status" value="1"/>
</dbReference>
<evidence type="ECO:0000256" key="3">
    <source>
        <dbReference type="ARBA" id="ARBA00015062"/>
    </source>
</evidence>
<keyword evidence="9" id="KW-0206">Cytoskeleton</keyword>
<evidence type="ECO:0000256" key="1">
    <source>
        <dbReference type="ARBA" id="ARBA00004123"/>
    </source>
</evidence>
<dbReference type="GO" id="GO:0045505">
    <property type="term" value="F:dynein intermediate chain binding"/>
    <property type="evidence" value="ECO:0007669"/>
    <property type="project" value="TreeGrafter"/>
</dbReference>
<evidence type="ECO:0000256" key="5">
    <source>
        <dbReference type="ARBA" id="ARBA00022490"/>
    </source>
</evidence>
<dbReference type="SMART" id="SM01375">
    <property type="entry name" value="Dynein_light"/>
    <property type="match status" value="1"/>
</dbReference>
<keyword evidence="10" id="KW-0539">Nucleus</keyword>
<dbReference type="Proteomes" id="UP001153076">
    <property type="component" value="Unassembled WGS sequence"/>
</dbReference>
<organism evidence="12 13">
    <name type="scientific">Carnegiea gigantea</name>
    <dbReference type="NCBI Taxonomy" id="171969"/>
    <lineage>
        <taxon>Eukaryota</taxon>
        <taxon>Viridiplantae</taxon>
        <taxon>Streptophyta</taxon>
        <taxon>Embryophyta</taxon>
        <taxon>Tracheophyta</taxon>
        <taxon>Spermatophyta</taxon>
        <taxon>Magnoliopsida</taxon>
        <taxon>eudicotyledons</taxon>
        <taxon>Gunneridae</taxon>
        <taxon>Pentapetalae</taxon>
        <taxon>Caryophyllales</taxon>
        <taxon>Cactineae</taxon>
        <taxon>Cactaceae</taxon>
        <taxon>Cactoideae</taxon>
        <taxon>Echinocereeae</taxon>
        <taxon>Carnegiea</taxon>
    </lineage>
</organism>
<dbReference type="OrthoDB" id="10033309at2759"/>
<dbReference type="PANTHER" id="PTHR11886:SF35">
    <property type="entry name" value="DYNEIN LIGHT CHAIN"/>
    <property type="match status" value="1"/>
</dbReference>
<evidence type="ECO:0000256" key="4">
    <source>
        <dbReference type="ARBA" id="ARBA00022448"/>
    </source>
</evidence>
<protein>
    <recommendedName>
        <fullName evidence="3">Dynein light chain 1, cytoplasmic</fullName>
    </recommendedName>
</protein>
<dbReference type="GO" id="GO:0005868">
    <property type="term" value="C:cytoplasmic dynein complex"/>
    <property type="evidence" value="ECO:0007669"/>
    <property type="project" value="TreeGrafter"/>
</dbReference>
<name>A0A9Q1GHK9_9CARY</name>
<keyword evidence="5" id="KW-0963">Cytoplasm</keyword>
<dbReference type="EMBL" id="JAKOGI010003127">
    <property type="protein sequence ID" value="KAJ8420806.1"/>
    <property type="molecule type" value="Genomic_DNA"/>
</dbReference>
<evidence type="ECO:0000256" key="11">
    <source>
        <dbReference type="SAM" id="MobiDB-lite"/>
    </source>
</evidence>
<keyword evidence="13" id="KW-1185">Reference proteome</keyword>
<dbReference type="GO" id="GO:0007017">
    <property type="term" value="P:microtubule-based process"/>
    <property type="evidence" value="ECO:0007669"/>
    <property type="project" value="InterPro"/>
</dbReference>
<keyword evidence="4" id="KW-0813">Transport</keyword>
<dbReference type="SUPFAM" id="SSF54648">
    <property type="entry name" value="DLC"/>
    <property type="match status" value="1"/>
</dbReference>
<reference evidence="12" key="1">
    <citation type="submission" date="2022-04" db="EMBL/GenBank/DDBJ databases">
        <title>Carnegiea gigantea Genome sequencing and assembly v2.</title>
        <authorList>
            <person name="Copetti D."/>
            <person name="Sanderson M.J."/>
            <person name="Burquez A."/>
            <person name="Wojciechowski M.F."/>
        </authorList>
    </citation>
    <scope>NUCLEOTIDE SEQUENCE</scope>
    <source>
        <strain evidence="12">SGP5-SGP5p</strain>
        <tissue evidence="12">Aerial part</tissue>
    </source>
</reference>
<evidence type="ECO:0000256" key="7">
    <source>
        <dbReference type="ARBA" id="ARBA00022816"/>
    </source>
</evidence>
<dbReference type="InterPro" id="IPR001372">
    <property type="entry name" value="Dynein_light_chain_typ-1/2"/>
</dbReference>
<evidence type="ECO:0000256" key="10">
    <source>
        <dbReference type="ARBA" id="ARBA00023242"/>
    </source>
</evidence>
<dbReference type="GO" id="GO:0015031">
    <property type="term" value="P:protein transport"/>
    <property type="evidence" value="ECO:0007669"/>
    <property type="project" value="UniProtKB-KW"/>
</dbReference>
<dbReference type="GO" id="GO:0051028">
    <property type="term" value="P:mRNA transport"/>
    <property type="evidence" value="ECO:0007669"/>
    <property type="project" value="UniProtKB-KW"/>
</dbReference>